<evidence type="ECO:0000313" key="3">
    <source>
        <dbReference type="Proteomes" id="UP001175271"/>
    </source>
</evidence>
<dbReference type="Proteomes" id="UP001175271">
    <property type="component" value="Unassembled WGS sequence"/>
</dbReference>
<gene>
    <name evidence="2" type="ORF">QR680_014438</name>
</gene>
<reference evidence="2" key="1">
    <citation type="submission" date="2023-06" db="EMBL/GenBank/DDBJ databases">
        <title>Genomic analysis of the entomopathogenic nematode Steinernema hermaphroditum.</title>
        <authorList>
            <person name="Schwarz E.M."/>
            <person name="Heppert J.K."/>
            <person name="Baniya A."/>
            <person name="Schwartz H.T."/>
            <person name="Tan C.-H."/>
            <person name="Antoshechkin I."/>
            <person name="Sternberg P.W."/>
            <person name="Goodrich-Blair H."/>
            <person name="Dillman A.R."/>
        </authorList>
    </citation>
    <scope>NUCLEOTIDE SEQUENCE</scope>
    <source>
        <strain evidence="2">PS9179</strain>
        <tissue evidence="2">Whole animal</tissue>
    </source>
</reference>
<proteinExistence type="predicted"/>
<keyword evidence="3" id="KW-1185">Reference proteome</keyword>
<accession>A0AA39I8V7</accession>
<keyword evidence="1" id="KW-0732">Signal</keyword>
<evidence type="ECO:0000313" key="2">
    <source>
        <dbReference type="EMBL" id="KAK0419980.1"/>
    </source>
</evidence>
<dbReference type="AlphaFoldDB" id="A0AA39I8V7"/>
<evidence type="ECO:0000256" key="1">
    <source>
        <dbReference type="SAM" id="SignalP"/>
    </source>
</evidence>
<protein>
    <submittedName>
        <fullName evidence="2">Uncharacterized protein</fullName>
    </submittedName>
</protein>
<dbReference type="EMBL" id="JAUCMV010000002">
    <property type="protein sequence ID" value="KAK0419980.1"/>
    <property type="molecule type" value="Genomic_DNA"/>
</dbReference>
<feature type="signal peptide" evidence="1">
    <location>
        <begin position="1"/>
        <end position="25"/>
    </location>
</feature>
<name>A0AA39I8V7_9BILA</name>
<organism evidence="2 3">
    <name type="scientific">Steinernema hermaphroditum</name>
    <dbReference type="NCBI Taxonomy" id="289476"/>
    <lineage>
        <taxon>Eukaryota</taxon>
        <taxon>Metazoa</taxon>
        <taxon>Ecdysozoa</taxon>
        <taxon>Nematoda</taxon>
        <taxon>Chromadorea</taxon>
        <taxon>Rhabditida</taxon>
        <taxon>Tylenchina</taxon>
        <taxon>Panagrolaimomorpha</taxon>
        <taxon>Strongyloidoidea</taxon>
        <taxon>Steinernematidae</taxon>
        <taxon>Steinernema</taxon>
    </lineage>
</organism>
<sequence length="136" mass="15267">MLQTAFLANLLSLLFFLSSLPSAATLSCLACFGRCSCLQAQKVECPPREICYSQQSHFGGFIRKGCTIDCRAIGSKCRTCRSDYCNSHPELKPDEIDYEDCYEQETKEVAERAKDGSRRPSHAKLLIGFVLLRIVF</sequence>
<feature type="chain" id="PRO_5041364571" evidence="1">
    <location>
        <begin position="26"/>
        <end position="136"/>
    </location>
</feature>
<comment type="caution">
    <text evidence="2">The sequence shown here is derived from an EMBL/GenBank/DDBJ whole genome shotgun (WGS) entry which is preliminary data.</text>
</comment>